<dbReference type="AlphaFoldDB" id="A0A2U9CX84"/>
<evidence type="ECO:0000313" key="2">
    <source>
        <dbReference type="Proteomes" id="UP000246464"/>
    </source>
</evidence>
<name>A0A2U9CX84_SCOMX</name>
<dbReference type="EMBL" id="CP026264">
    <property type="protein sequence ID" value="AWP21167.1"/>
    <property type="molecule type" value="Genomic_DNA"/>
</dbReference>
<dbReference type="Proteomes" id="UP000246464">
    <property type="component" value="Chromosome 22"/>
</dbReference>
<protein>
    <submittedName>
        <fullName evidence="1">Uncharacterized protein</fullName>
    </submittedName>
</protein>
<gene>
    <name evidence="1" type="ORF">SMAX5B_003166</name>
</gene>
<accession>A0A2U9CX84</accession>
<proteinExistence type="predicted"/>
<organism evidence="1 2">
    <name type="scientific">Scophthalmus maximus</name>
    <name type="common">Turbot</name>
    <name type="synonym">Psetta maxima</name>
    <dbReference type="NCBI Taxonomy" id="52904"/>
    <lineage>
        <taxon>Eukaryota</taxon>
        <taxon>Metazoa</taxon>
        <taxon>Chordata</taxon>
        <taxon>Craniata</taxon>
        <taxon>Vertebrata</taxon>
        <taxon>Euteleostomi</taxon>
        <taxon>Actinopterygii</taxon>
        <taxon>Neopterygii</taxon>
        <taxon>Teleostei</taxon>
        <taxon>Neoteleostei</taxon>
        <taxon>Acanthomorphata</taxon>
        <taxon>Carangaria</taxon>
        <taxon>Pleuronectiformes</taxon>
        <taxon>Pleuronectoidei</taxon>
        <taxon>Scophthalmidae</taxon>
        <taxon>Scophthalmus</taxon>
    </lineage>
</organism>
<keyword evidence="2" id="KW-1185">Reference proteome</keyword>
<sequence>MKLHIKKRFNLLEEMRGRLVSTTLELRSGNRMSYVGNVLITTSDTGVKAHDISGSNNKHLDIMKLHIKKRFNLLEEMRGRLVSTTLELRSGNRMSYVGS</sequence>
<evidence type="ECO:0000313" key="1">
    <source>
        <dbReference type="EMBL" id="AWP21167.1"/>
    </source>
</evidence>
<reference evidence="1 2" key="1">
    <citation type="submission" date="2017-12" db="EMBL/GenBank/DDBJ databases">
        <title>Integrating genomic resources of turbot (Scophthalmus maximus) in depth evaluation of genetic and physical mapping variation across individuals.</title>
        <authorList>
            <person name="Martinez P."/>
        </authorList>
    </citation>
    <scope>NUCLEOTIDE SEQUENCE [LARGE SCALE GENOMIC DNA]</scope>
</reference>